<reference evidence="1 2" key="1">
    <citation type="journal article" date="2019" name="Int. J. Syst. Evol. Microbiol.">
        <title>The Global Catalogue of Microorganisms (GCM) 10K type strain sequencing project: providing services to taxonomists for standard genome sequencing and annotation.</title>
        <authorList>
            <consortium name="The Broad Institute Genomics Platform"/>
            <consortium name="The Broad Institute Genome Sequencing Center for Infectious Disease"/>
            <person name="Wu L."/>
            <person name="Ma J."/>
        </authorList>
    </citation>
    <scope>NUCLEOTIDE SEQUENCE [LARGE SCALE GENOMIC DNA]</scope>
    <source>
        <strain evidence="1 2">PSR21</strain>
    </source>
</reference>
<sequence>MSPTRFYAGGRDRTDYEQSPSGGYRLVYSIYECDAANCTASTAVEIDADPRDVTHACENHTLEEFEAIAEVKVR</sequence>
<accession>A0ABD6AFA6</accession>
<protein>
    <submittedName>
        <fullName evidence="1">Uncharacterized protein</fullName>
    </submittedName>
</protein>
<keyword evidence="2" id="KW-1185">Reference proteome</keyword>
<proteinExistence type="predicted"/>
<evidence type="ECO:0000313" key="2">
    <source>
        <dbReference type="Proteomes" id="UP001596547"/>
    </source>
</evidence>
<name>A0ABD6AFA6_9EURY</name>
<dbReference type="RefSeq" id="WP_276306858.1">
    <property type="nucleotide sequence ID" value="NZ_CP119995.1"/>
</dbReference>
<gene>
    <name evidence="1" type="ORF">ACFQPE_20965</name>
</gene>
<dbReference type="AlphaFoldDB" id="A0ABD6AFA6"/>
<comment type="caution">
    <text evidence="1">The sequence shown here is derived from an EMBL/GenBank/DDBJ whole genome shotgun (WGS) entry which is preliminary data.</text>
</comment>
<dbReference type="GeneID" id="79318119"/>
<evidence type="ECO:0000313" key="1">
    <source>
        <dbReference type="EMBL" id="MFC7319244.1"/>
    </source>
</evidence>
<dbReference type="EMBL" id="JBHTBF010000006">
    <property type="protein sequence ID" value="MFC7319244.1"/>
    <property type="molecule type" value="Genomic_DNA"/>
</dbReference>
<organism evidence="1 2">
    <name type="scientific">Halomarina halobia</name>
    <dbReference type="NCBI Taxonomy" id="3033386"/>
    <lineage>
        <taxon>Archaea</taxon>
        <taxon>Methanobacteriati</taxon>
        <taxon>Methanobacteriota</taxon>
        <taxon>Stenosarchaea group</taxon>
        <taxon>Halobacteria</taxon>
        <taxon>Halobacteriales</taxon>
        <taxon>Natronomonadaceae</taxon>
        <taxon>Halomarina</taxon>
    </lineage>
</organism>
<dbReference type="Proteomes" id="UP001596547">
    <property type="component" value="Unassembled WGS sequence"/>
</dbReference>